<dbReference type="SUPFAM" id="SSF53597">
    <property type="entry name" value="Dihydrofolate reductase-like"/>
    <property type="match status" value="1"/>
</dbReference>
<name>A0ABZ0W7Y9_9BACT</name>
<dbReference type="PANTHER" id="PTHR38011">
    <property type="entry name" value="DIHYDROFOLATE REDUCTASE FAMILY PROTEIN (AFU_ORTHOLOGUE AFUA_8G06820)"/>
    <property type="match status" value="1"/>
</dbReference>
<sequence length="203" mass="22335">MTTTTTTRKMIAAMQVSLDGFIADQEERTNWIDSWADAIRLIEDVDMFLLGGKMYPEYGDYWGAIFKNPQVMPPMPELPSQQHRAPSAREIAYAQFAATTPHVVLSTTLQMASWPGVQIVRDIAEVEKLKNTEGKNIYVVGGAGLVSSLINAGLLDELRLIVHPVILGSGVPLFKVARPHSLQLVRAQPDESGRALLTYGVES</sequence>
<dbReference type="InterPro" id="IPR050765">
    <property type="entry name" value="Riboflavin_Biosynth_HTPR"/>
</dbReference>
<dbReference type="EMBL" id="CP139960">
    <property type="protein sequence ID" value="WQD39395.1"/>
    <property type="molecule type" value="Genomic_DNA"/>
</dbReference>
<gene>
    <name evidence="2" type="ORF">U0035_04450</name>
</gene>
<evidence type="ECO:0000259" key="1">
    <source>
        <dbReference type="Pfam" id="PF01872"/>
    </source>
</evidence>
<dbReference type="Pfam" id="PF01872">
    <property type="entry name" value="RibD_C"/>
    <property type="match status" value="1"/>
</dbReference>
<organism evidence="2 3">
    <name type="scientific">Niabella yanshanensis</name>
    <dbReference type="NCBI Taxonomy" id="577386"/>
    <lineage>
        <taxon>Bacteria</taxon>
        <taxon>Pseudomonadati</taxon>
        <taxon>Bacteroidota</taxon>
        <taxon>Chitinophagia</taxon>
        <taxon>Chitinophagales</taxon>
        <taxon>Chitinophagaceae</taxon>
        <taxon>Niabella</taxon>
    </lineage>
</organism>
<dbReference type="PANTHER" id="PTHR38011:SF11">
    <property type="entry name" value="2,5-DIAMINO-6-RIBOSYLAMINO-4(3H)-PYRIMIDINONE 5'-PHOSPHATE REDUCTASE"/>
    <property type="match status" value="1"/>
</dbReference>
<dbReference type="InterPro" id="IPR002734">
    <property type="entry name" value="RibDG_C"/>
</dbReference>
<reference evidence="2 3" key="1">
    <citation type="submission" date="2023-12" db="EMBL/GenBank/DDBJ databases">
        <title>Genome sequencing and assembly of bacterial species from a model synthetic community.</title>
        <authorList>
            <person name="Hogle S.L."/>
        </authorList>
    </citation>
    <scope>NUCLEOTIDE SEQUENCE [LARGE SCALE GENOMIC DNA]</scope>
    <source>
        <strain evidence="2 3">HAMBI_3031</strain>
    </source>
</reference>
<accession>A0ABZ0W7Y9</accession>
<protein>
    <submittedName>
        <fullName evidence="2">Dihydrofolate reductase family protein</fullName>
    </submittedName>
</protein>
<keyword evidence="3" id="KW-1185">Reference proteome</keyword>
<proteinExistence type="predicted"/>
<evidence type="ECO:0000313" key="2">
    <source>
        <dbReference type="EMBL" id="WQD39395.1"/>
    </source>
</evidence>
<feature type="domain" description="Bacterial bifunctional deaminase-reductase C-terminal" evidence="1">
    <location>
        <begin position="9"/>
        <end position="190"/>
    </location>
</feature>
<dbReference type="InterPro" id="IPR024072">
    <property type="entry name" value="DHFR-like_dom_sf"/>
</dbReference>
<dbReference type="RefSeq" id="WP_114788844.1">
    <property type="nucleotide sequence ID" value="NZ_CP139960.1"/>
</dbReference>
<evidence type="ECO:0000313" key="3">
    <source>
        <dbReference type="Proteomes" id="UP001325680"/>
    </source>
</evidence>
<dbReference type="Gene3D" id="3.40.430.10">
    <property type="entry name" value="Dihydrofolate Reductase, subunit A"/>
    <property type="match status" value="1"/>
</dbReference>
<dbReference type="Proteomes" id="UP001325680">
    <property type="component" value="Chromosome"/>
</dbReference>